<dbReference type="InterPro" id="IPR002509">
    <property type="entry name" value="NODB_dom"/>
</dbReference>
<evidence type="ECO:0000256" key="21">
    <source>
        <dbReference type="ARBA" id="ARBA00048494"/>
    </source>
</evidence>
<accession>A0A8H7QTI4</accession>
<keyword evidence="12" id="KW-0146">Chitin degradation</keyword>
<evidence type="ECO:0000256" key="8">
    <source>
        <dbReference type="ARBA" id="ARBA00022622"/>
    </source>
</evidence>
<evidence type="ECO:0000256" key="10">
    <source>
        <dbReference type="ARBA" id="ARBA00022729"/>
    </source>
</evidence>
<evidence type="ECO:0000256" key="15">
    <source>
        <dbReference type="ARBA" id="ARBA00023277"/>
    </source>
</evidence>
<dbReference type="PANTHER" id="PTHR10587:SF98">
    <property type="entry name" value="CHITIN DEACETYLASE"/>
    <property type="match status" value="1"/>
</dbReference>
<dbReference type="Gene3D" id="3.20.20.370">
    <property type="entry name" value="Glycoside hydrolase/deacetylase"/>
    <property type="match status" value="1"/>
</dbReference>
<dbReference type="EMBL" id="JAEPRD010000110">
    <property type="protein sequence ID" value="KAG2198452.1"/>
    <property type="molecule type" value="Genomic_DNA"/>
</dbReference>
<comment type="cofactor">
    <cofactor evidence="1">
        <name>Co(2+)</name>
        <dbReference type="ChEBI" id="CHEBI:48828"/>
    </cofactor>
</comment>
<keyword evidence="8" id="KW-0336">GPI-anchor</keyword>
<evidence type="ECO:0000256" key="4">
    <source>
        <dbReference type="ARBA" id="ARBA00010973"/>
    </source>
</evidence>
<evidence type="ECO:0000256" key="20">
    <source>
        <dbReference type="ARBA" id="ARBA00024056"/>
    </source>
</evidence>
<dbReference type="InterPro" id="IPR011330">
    <property type="entry name" value="Glyco_hydro/deAcase_b/a-brl"/>
</dbReference>
<dbReference type="GO" id="GO:0098552">
    <property type="term" value="C:side of membrane"/>
    <property type="evidence" value="ECO:0007669"/>
    <property type="project" value="UniProtKB-KW"/>
</dbReference>
<dbReference type="FunFam" id="3.20.20.370:FF:000004">
    <property type="entry name" value="Related to Chitin deacetylase"/>
    <property type="match status" value="1"/>
</dbReference>
<dbReference type="SUPFAM" id="SSF88713">
    <property type="entry name" value="Glycoside hydrolase/deacetylase"/>
    <property type="match status" value="1"/>
</dbReference>
<evidence type="ECO:0000256" key="2">
    <source>
        <dbReference type="ARBA" id="ARBA00004191"/>
    </source>
</evidence>
<keyword evidence="17" id="KW-0449">Lipoprotein</keyword>
<evidence type="ECO:0000256" key="6">
    <source>
        <dbReference type="ARBA" id="ARBA00022512"/>
    </source>
</evidence>
<dbReference type="PROSITE" id="PS51677">
    <property type="entry name" value="NODB"/>
    <property type="match status" value="1"/>
</dbReference>
<keyword evidence="6" id="KW-0134">Cell wall</keyword>
<gene>
    <name evidence="24" type="ORF">INT47_004439</name>
</gene>
<dbReference type="GO" id="GO:0046872">
    <property type="term" value="F:metal ion binding"/>
    <property type="evidence" value="ECO:0007669"/>
    <property type="project" value="UniProtKB-KW"/>
</dbReference>
<keyword evidence="13" id="KW-0472">Membrane</keyword>
<evidence type="ECO:0000256" key="19">
    <source>
        <dbReference type="ARBA" id="ARBA00023326"/>
    </source>
</evidence>
<feature type="signal peptide" evidence="22">
    <location>
        <begin position="1"/>
        <end position="21"/>
    </location>
</feature>
<comment type="subcellular location">
    <subcellularLocation>
        <location evidence="3">Cell membrane</location>
        <topology evidence="3">Lipid-anchor</topology>
        <topology evidence="3">GPI-anchor</topology>
    </subcellularLocation>
    <subcellularLocation>
        <location evidence="2">Secreted</location>
        <location evidence="2">Cell wall</location>
    </subcellularLocation>
</comment>
<feature type="chain" id="PRO_5034339567" description="chitin deacetylase" evidence="22">
    <location>
        <begin position="22"/>
        <end position="474"/>
    </location>
</feature>
<keyword evidence="16" id="KW-0170">Cobalt</keyword>
<evidence type="ECO:0000259" key="23">
    <source>
        <dbReference type="PROSITE" id="PS51677"/>
    </source>
</evidence>
<evidence type="ECO:0000256" key="7">
    <source>
        <dbReference type="ARBA" id="ARBA00022525"/>
    </source>
</evidence>
<evidence type="ECO:0000256" key="18">
    <source>
        <dbReference type="ARBA" id="ARBA00023316"/>
    </source>
</evidence>
<dbReference type="GO" id="GO:0071555">
    <property type="term" value="P:cell wall organization"/>
    <property type="evidence" value="ECO:0007669"/>
    <property type="project" value="UniProtKB-KW"/>
</dbReference>
<dbReference type="GO" id="GO:0006032">
    <property type="term" value="P:chitin catabolic process"/>
    <property type="evidence" value="ECO:0007669"/>
    <property type="project" value="UniProtKB-KW"/>
</dbReference>
<evidence type="ECO:0000256" key="1">
    <source>
        <dbReference type="ARBA" id="ARBA00001941"/>
    </source>
</evidence>
<evidence type="ECO:0000256" key="17">
    <source>
        <dbReference type="ARBA" id="ARBA00023288"/>
    </source>
</evidence>
<dbReference type="GO" id="GO:0000272">
    <property type="term" value="P:polysaccharide catabolic process"/>
    <property type="evidence" value="ECO:0007669"/>
    <property type="project" value="UniProtKB-KW"/>
</dbReference>
<evidence type="ECO:0000256" key="3">
    <source>
        <dbReference type="ARBA" id="ARBA00004609"/>
    </source>
</evidence>
<keyword evidence="10 22" id="KW-0732">Signal</keyword>
<evidence type="ECO:0000256" key="22">
    <source>
        <dbReference type="SAM" id="SignalP"/>
    </source>
</evidence>
<keyword evidence="19" id="KW-0624">Polysaccharide degradation</keyword>
<keyword evidence="25" id="KW-1185">Reference proteome</keyword>
<evidence type="ECO:0000313" key="24">
    <source>
        <dbReference type="EMBL" id="KAG2198452.1"/>
    </source>
</evidence>
<feature type="domain" description="NodB homology" evidence="23">
    <location>
        <begin position="171"/>
        <end position="364"/>
    </location>
</feature>
<evidence type="ECO:0000256" key="12">
    <source>
        <dbReference type="ARBA" id="ARBA00023024"/>
    </source>
</evidence>
<protein>
    <recommendedName>
        <fullName evidence="20">chitin deacetylase</fullName>
        <ecNumber evidence="20">3.5.1.41</ecNumber>
    </recommendedName>
</protein>
<dbReference type="CDD" id="cd10952">
    <property type="entry name" value="CE4_MrCDA_like"/>
    <property type="match status" value="1"/>
</dbReference>
<dbReference type="GO" id="GO:0004099">
    <property type="term" value="F:chitin deacetylase activity"/>
    <property type="evidence" value="ECO:0007669"/>
    <property type="project" value="UniProtKB-EC"/>
</dbReference>
<proteinExistence type="inferred from homology"/>
<comment type="catalytic activity">
    <reaction evidence="21">
        <text>[(1-&gt;4)-N-acetyl-beta-D-glucosaminyl](n) + n H2O = chitosan + n acetate</text>
        <dbReference type="Rhea" id="RHEA:10464"/>
        <dbReference type="Rhea" id="RHEA-COMP:9593"/>
        <dbReference type="Rhea" id="RHEA-COMP:9597"/>
        <dbReference type="ChEBI" id="CHEBI:15377"/>
        <dbReference type="ChEBI" id="CHEBI:17029"/>
        <dbReference type="ChEBI" id="CHEBI:30089"/>
        <dbReference type="ChEBI" id="CHEBI:57704"/>
        <dbReference type="EC" id="3.5.1.41"/>
    </reaction>
    <physiologicalReaction direction="left-to-right" evidence="21">
        <dbReference type="Rhea" id="RHEA:10465"/>
    </physiologicalReaction>
</comment>
<evidence type="ECO:0000256" key="13">
    <source>
        <dbReference type="ARBA" id="ARBA00023136"/>
    </source>
</evidence>
<evidence type="ECO:0000256" key="16">
    <source>
        <dbReference type="ARBA" id="ARBA00023285"/>
    </source>
</evidence>
<keyword evidence="18" id="KW-0961">Cell wall biogenesis/degradation</keyword>
<evidence type="ECO:0000313" key="25">
    <source>
        <dbReference type="Proteomes" id="UP000603453"/>
    </source>
</evidence>
<dbReference type="Pfam" id="PF01522">
    <property type="entry name" value="Polysacc_deac_1"/>
    <property type="match status" value="1"/>
</dbReference>
<dbReference type="OrthoDB" id="407355at2759"/>
<organism evidence="24 25">
    <name type="scientific">Mucor saturninus</name>
    <dbReference type="NCBI Taxonomy" id="64648"/>
    <lineage>
        <taxon>Eukaryota</taxon>
        <taxon>Fungi</taxon>
        <taxon>Fungi incertae sedis</taxon>
        <taxon>Mucoromycota</taxon>
        <taxon>Mucoromycotina</taxon>
        <taxon>Mucoromycetes</taxon>
        <taxon>Mucorales</taxon>
        <taxon>Mucorineae</taxon>
        <taxon>Mucoraceae</taxon>
        <taxon>Mucor</taxon>
    </lineage>
</organism>
<evidence type="ECO:0000256" key="11">
    <source>
        <dbReference type="ARBA" id="ARBA00022801"/>
    </source>
</evidence>
<dbReference type="PANTHER" id="PTHR10587">
    <property type="entry name" value="GLYCOSYL TRANSFERASE-RELATED"/>
    <property type="match status" value="1"/>
</dbReference>
<comment type="caution">
    <text evidence="24">The sequence shown here is derived from an EMBL/GenBank/DDBJ whole genome shotgun (WGS) entry which is preliminary data.</text>
</comment>
<keyword evidence="14" id="KW-0325">Glycoprotein</keyword>
<comment type="similarity">
    <text evidence="4">Belongs to the polysaccharide deacetylase family.</text>
</comment>
<reference evidence="24" key="1">
    <citation type="submission" date="2020-12" db="EMBL/GenBank/DDBJ databases">
        <title>Metabolic potential, ecology and presence of endohyphal bacteria is reflected in genomic diversity of Mucoromycotina.</title>
        <authorList>
            <person name="Muszewska A."/>
            <person name="Okrasinska A."/>
            <person name="Steczkiewicz K."/>
            <person name="Drgas O."/>
            <person name="Orlowska M."/>
            <person name="Perlinska-Lenart U."/>
            <person name="Aleksandrzak-Piekarczyk T."/>
            <person name="Szatraj K."/>
            <person name="Zielenkiewicz U."/>
            <person name="Pilsyk S."/>
            <person name="Malc E."/>
            <person name="Mieczkowski P."/>
            <person name="Kruszewska J.S."/>
            <person name="Biernat P."/>
            <person name="Pawlowska J."/>
        </authorList>
    </citation>
    <scope>NUCLEOTIDE SEQUENCE</scope>
    <source>
        <strain evidence="24">WA0000017839</strain>
    </source>
</reference>
<dbReference type="EC" id="3.5.1.41" evidence="20"/>
<evidence type="ECO:0000256" key="5">
    <source>
        <dbReference type="ARBA" id="ARBA00022475"/>
    </source>
</evidence>
<dbReference type="GO" id="GO:0005886">
    <property type="term" value="C:plasma membrane"/>
    <property type="evidence" value="ECO:0007669"/>
    <property type="project" value="UniProtKB-SubCell"/>
</dbReference>
<keyword evidence="11" id="KW-0378">Hydrolase</keyword>
<keyword evidence="7" id="KW-0964">Secreted</keyword>
<dbReference type="InterPro" id="IPR050248">
    <property type="entry name" value="Polysacc_deacetylase_ArnD"/>
</dbReference>
<evidence type="ECO:0000256" key="9">
    <source>
        <dbReference type="ARBA" id="ARBA00022723"/>
    </source>
</evidence>
<keyword evidence="15" id="KW-0119">Carbohydrate metabolism</keyword>
<dbReference type="AlphaFoldDB" id="A0A8H7QTI4"/>
<dbReference type="Proteomes" id="UP000603453">
    <property type="component" value="Unassembled WGS sequence"/>
</dbReference>
<sequence>MYIKTSAVAVTLLQIAGFVQAATSTTKSTSTASSTKFVLADYWKSFNSKVDPLNITIAKIPQTTSLDGATQCKWYEPPANFDFKESEWPNLWETATSNGMNETAEFKRVYNAIDWSKAPNIKVRKIGSDGSLNMAGYDQNNDPDCWWSASTCTKPKQEGINEDIYTCPEPETWGLTYDDGPNCSHNAFYDYLEAEKIKASMFYIGSNVVNWPYGAQRGQKAGHHIADHTWSHQLMTTLTNTEVLAELYYTQKAIKMVTGVTPRHWRPAFGDVDNRVRWIATQLGLTTILWDLDTDDWAAGSTETVSTVKKTYEDYIAMGANGTFKNSGQITLTHEIDDTTMTLAMEFLPKIRKAYKNVLDVATCMNITNPYYEDNVVFAPFGAAAVSNTSSTASNTAASSTTIDITLPSASSASSAAVPVSSASSAAVSASHSATASSSVAAVAAVQNAESSAGIQLTSNSMIVAAFIVAAYLI</sequence>
<keyword evidence="9" id="KW-0479">Metal-binding</keyword>
<keyword evidence="5" id="KW-1003">Cell membrane</keyword>
<evidence type="ECO:0000256" key="14">
    <source>
        <dbReference type="ARBA" id="ARBA00023180"/>
    </source>
</evidence>
<dbReference type="GO" id="GO:0009272">
    <property type="term" value="P:fungal-type cell wall biogenesis"/>
    <property type="evidence" value="ECO:0007669"/>
    <property type="project" value="UniProtKB-ARBA"/>
</dbReference>
<name>A0A8H7QTI4_9FUNG</name>